<comment type="caution">
    <text evidence="2">The sequence shown here is derived from an EMBL/GenBank/DDBJ whole genome shotgun (WGS) entry which is preliminary data.</text>
</comment>
<accession>A0A3M7RXU8</accession>
<evidence type="ECO:0000313" key="3">
    <source>
        <dbReference type="Proteomes" id="UP000276133"/>
    </source>
</evidence>
<proteinExistence type="predicted"/>
<reference evidence="2 3" key="1">
    <citation type="journal article" date="2018" name="Sci. Rep.">
        <title>Genomic signatures of local adaptation to the degree of environmental predictability in rotifers.</title>
        <authorList>
            <person name="Franch-Gras L."/>
            <person name="Hahn C."/>
            <person name="Garcia-Roger E.M."/>
            <person name="Carmona M.J."/>
            <person name="Serra M."/>
            <person name="Gomez A."/>
        </authorList>
    </citation>
    <scope>NUCLEOTIDE SEQUENCE [LARGE SCALE GENOMIC DNA]</scope>
    <source>
        <strain evidence="2">HYR1</strain>
    </source>
</reference>
<keyword evidence="3" id="KW-1185">Reference proteome</keyword>
<organism evidence="2 3">
    <name type="scientific">Brachionus plicatilis</name>
    <name type="common">Marine rotifer</name>
    <name type="synonym">Brachionus muelleri</name>
    <dbReference type="NCBI Taxonomy" id="10195"/>
    <lineage>
        <taxon>Eukaryota</taxon>
        <taxon>Metazoa</taxon>
        <taxon>Spiralia</taxon>
        <taxon>Gnathifera</taxon>
        <taxon>Rotifera</taxon>
        <taxon>Eurotatoria</taxon>
        <taxon>Monogononta</taxon>
        <taxon>Pseudotrocha</taxon>
        <taxon>Ploima</taxon>
        <taxon>Brachionidae</taxon>
        <taxon>Brachionus</taxon>
    </lineage>
</organism>
<sequence length="79" mass="8604">MAETVAGGASGQKTAASTSSSIQDLDDSRNFKSLENGRSRPWLDKFKIERDICLFAGDTTATNGKPKVETLLFNRLKPL</sequence>
<dbReference type="Proteomes" id="UP000276133">
    <property type="component" value="Unassembled WGS sequence"/>
</dbReference>
<name>A0A3M7RXU8_BRAPC</name>
<gene>
    <name evidence="2" type="ORF">BpHYR1_037312</name>
</gene>
<dbReference type="AlphaFoldDB" id="A0A3M7RXU8"/>
<feature type="compositionally biased region" description="Basic and acidic residues" evidence="1">
    <location>
        <begin position="26"/>
        <end position="36"/>
    </location>
</feature>
<dbReference type="EMBL" id="REGN01002396">
    <property type="protein sequence ID" value="RNA28413.1"/>
    <property type="molecule type" value="Genomic_DNA"/>
</dbReference>
<evidence type="ECO:0000313" key="2">
    <source>
        <dbReference type="EMBL" id="RNA28413.1"/>
    </source>
</evidence>
<evidence type="ECO:0000256" key="1">
    <source>
        <dbReference type="SAM" id="MobiDB-lite"/>
    </source>
</evidence>
<feature type="compositionally biased region" description="Polar residues" evidence="1">
    <location>
        <begin position="11"/>
        <end position="23"/>
    </location>
</feature>
<feature type="region of interest" description="Disordered" evidence="1">
    <location>
        <begin position="1"/>
        <end position="36"/>
    </location>
</feature>
<protein>
    <submittedName>
        <fullName evidence="2">Uncharacterized protein</fullName>
    </submittedName>
</protein>